<comment type="caution">
    <text evidence="1">The sequence shown here is derived from an EMBL/GenBank/DDBJ whole genome shotgun (WGS) entry which is preliminary data.</text>
</comment>
<dbReference type="InterPro" id="IPR022224">
    <property type="entry name" value="DUF3750"/>
</dbReference>
<dbReference type="Pfam" id="PF12570">
    <property type="entry name" value="DUF3750"/>
    <property type="match status" value="1"/>
</dbReference>
<organism evidence="1 2">
    <name type="scientific">Neoroseomonas lacus</name>
    <dbReference type="NCBI Taxonomy" id="287609"/>
    <lineage>
        <taxon>Bacteria</taxon>
        <taxon>Pseudomonadati</taxon>
        <taxon>Pseudomonadota</taxon>
        <taxon>Alphaproteobacteria</taxon>
        <taxon>Acetobacterales</taxon>
        <taxon>Acetobacteraceae</taxon>
        <taxon>Neoroseomonas</taxon>
    </lineage>
</organism>
<sequence length="251" mass="27270">MRILKRVLLLLAAVYMVPIGIAAVLHQANGIGPDWWRADRSSIGHLAPATERSPAIVRVFAAPTVSWRGIFAVHTWIVLKPEGAAEYTRYDYTAWGEPIRVNGFEPDGRWFGRPPEVVFASDGQAAAALIPRLLAAIESYVWRNRGDYRVWPGPNSNTFVAALLDAVPETRATLPPTAIGKDYPYDGRWLRRTASGNGVRLSLGGYAGVTVGWIEGVEVNILGGVVGIDIRRPALKLPGLGRIGVPADDIT</sequence>
<dbReference type="AlphaFoldDB" id="A0A917NZ78"/>
<reference evidence="1" key="2">
    <citation type="submission" date="2020-09" db="EMBL/GenBank/DDBJ databases">
        <authorList>
            <person name="Sun Q."/>
            <person name="Zhou Y."/>
        </authorList>
    </citation>
    <scope>NUCLEOTIDE SEQUENCE</scope>
    <source>
        <strain evidence="1">CGMCC 1.3617</strain>
    </source>
</reference>
<dbReference type="EMBL" id="BMKW01000025">
    <property type="protein sequence ID" value="GGJ43085.1"/>
    <property type="molecule type" value="Genomic_DNA"/>
</dbReference>
<reference evidence="1" key="1">
    <citation type="journal article" date="2014" name="Int. J. Syst. Evol. Microbiol.">
        <title>Complete genome sequence of Corynebacterium casei LMG S-19264T (=DSM 44701T), isolated from a smear-ripened cheese.</title>
        <authorList>
            <consortium name="US DOE Joint Genome Institute (JGI-PGF)"/>
            <person name="Walter F."/>
            <person name="Albersmeier A."/>
            <person name="Kalinowski J."/>
            <person name="Ruckert C."/>
        </authorList>
    </citation>
    <scope>NUCLEOTIDE SEQUENCE</scope>
    <source>
        <strain evidence="1">CGMCC 1.3617</strain>
    </source>
</reference>
<accession>A0A917NZ78</accession>
<dbReference type="RefSeq" id="WP_188973526.1">
    <property type="nucleotide sequence ID" value="NZ_BMKW01000025.1"/>
</dbReference>
<keyword evidence="2" id="KW-1185">Reference proteome</keyword>
<proteinExistence type="predicted"/>
<evidence type="ECO:0000313" key="2">
    <source>
        <dbReference type="Proteomes" id="UP000661507"/>
    </source>
</evidence>
<protein>
    <recommendedName>
        <fullName evidence="3">DUF3750 domain-containing protein</fullName>
    </recommendedName>
</protein>
<evidence type="ECO:0000313" key="1">
    <source>
        <dbReference type="EMBL" id="GGJ43085.1"/>
    </source>
</evidence>
<name>A0A917NZ78_9PROT</name>
<evidence type="ECO:0008006" key="3">
    <source>
        <dbReference type="Google" id="ProtNLM"/>
    </source>
</evidence>
<dbReference type="Proteomes" id="UP000661507">
    <property type="component" value="Unassembled WGS sequence"/>
</dbReference>
<gene>
    <name evidence="1" type="ORF">GCM10011320_58300</name>
</gene>